<evidence type="ECO:0000313" key="2">
    <source>
        <dbReference type="EMBL" id="KAK6642869.1"/>
    </source>
</evidence>
<keyword evidence="1" id="KW-0472">Membrane</keyword>
<feature type="transmembrane region" description="Helical" evidence="1">
    <location>
        <begin position="91"/>
        <end position="114"/>
    </location>
</feature>
<reference evidence="2 3" key="1">
    <citation type="submission" date="2023-10" db="EMBL/GenBank/DDBJ databases">
        <title>Genomes of two closely related lineages of the louse Polyplax serrata with different host specificities.</title>
        <authorList>
            <person name="Martinu J."/>
            <person name="Tarabai H."/>
            <person name="Stefka J."/>
            <person name="Hypsa V."/>
        </authorList>
    </citation>
    <scope>NUCLEOTIDE SEQUENCE [LARGE SCALE GENOMIC DNA]</scope>
    <source>
        <strain evidence="2">HR10_N</strain>
    </source>
</reference>
<organism evidence="2 3">
    <name type="scientific">Polyplax serrata</name>
    <name type="common">Common mouse louse</name>
    <dbReference type="NCBI Taxonomy" id="468196"/>
    <lineage>
        <taxon>Eukaryota</taxon>
        <taxon>Metazoa</taxon>
        <taxon>Ecdysozoa</taxon>
        <taxon>Arthropoda</taxon>
        <taxon>Hexapoda</taxon>
        <taxon>Insecta</taxon>
        <taxon>Pterygota</taxon>
        <taxon>Neoptera</taxon>
        <taxon>Paraneoptera</taxon>
        <taxon>Psocodea</taxon>
        <taxon>Troctomorpha</taxon>
        <taxon>Phthiraptera</taxon>
        <taxon>Anoplura</taxon>
        <taxon>Polyplacidae</taxon>
        <taxon>Polyplax</taxon>
    </lineage>
</organism>
<evidence type="ECO:0000313" key="3">
    <source>
        <dbReference type="Proteomes" id="UP001372834"/>
    </source>
</evidence>
<protein>
    <recommendedName>
        <fullName evidence="4">Transmembrane protein</fullName>
    </recommendedName>
</protein>
<sequence length="128" mass="14749">MICDHYEKFNSKRTGFEPGGGGQVSWFRRKNKVNKAQRKMRENAHDNTWRNRTVHNVVPCTLFVTCFWDILVDPLQRMLQNNGKMTELKTAAVFAILFFFLVGSGHAGASPLSYKRNSPGGKQYKFLY</sequence>
<feature type="transmembrane region" description="Helical" evidence="1">
    <location>
        <begin position="53"/>
        <end position="71"/>
    </location>
</feature>
<dbReference type="Proteomes" id="UP001372834">
    <property type="component" value="Unassembled WGS sequence"/>
</dbReference>
<keyword evidence="1" id="KW-1133">Transmembrane helix</keyword>
<evidence type="ECO:0000256" key="1">
    <source>
        <dbReference type="SAM" id="Phobius"/>
    </source>
</evidence>
<name>A0AAN8SBJ6_POLSC</name>
<gene>
    <name evidence="2" type="ORF">RUM43_004371</name>
</gene>
<dbReference type="AlphaFoldDB" id="A0AAN8SBJ6"/>
<accession>A0AAN8SBJ6</accession>
<comment type="caution">
    <text evidence="2">The sequence shown here is derived from an EMBL/GenBank/DDBJ whole genome shotgun (WGS) entry which is preliminary data.</text>
</comment>
<evidence type="ECO:0008006" key="4">
    <source>
        <dbReference type="Google" id="ProtNLM"/>
    </source>
</evidence>
<dbReference type="EMBL" id="JAWJWE010000002">
    <property type="protein sequence ID" value="KAK6642869.1"/>
    <property type="molecule type" value="Genomic_DNA"/>
</dbReference>
<proteinExistence type="predicted"/>
<keyword evidence="1" id="KW-0812">Transmembrane</keyword>